<dbReference type="RefSeq" id="WP_305111342.1">
    <property type="nucleotide sequence ID" value="NZ_JAUTIX010000003.1"/>
</dbReference>
<evidence type="ECO:0000313" key="4">
    <source>
        <dbReference type="Proteomes" id="UP001178281"/>
    </source>
</evidence>
<evidence type="ECO:0000256" key="2">
    <source>
        <dbReference type="SAM" id="Phobius"/>
    </source>
</evidence>
<gene>
    <name evidence="3" type="ORF">Q7X28_11185</name>
</gene>
<comment type="caution">
    <text evidence="3">The sequence shown here is derived from an EMBL/GenBank/DDBJ whole genome shotgun (WGS) entry which is preliminary data.</text>
</comment>
<dbReference type="AlphaFoldDB" id="A0AA90NB50"/>
<protein>
    <submittedName>
        <fullName evidence="3">Uncharacterized protein</fullName>
    </submittedName>
</protein>
<dbReference type="Proteomes" id="UP001178281">
    <property type="component" value="Unassembled WGS sequence"/>
</dbReference>
<evidence type="ECO:0000256" key="1">
    <source>
        <dbReference type="SAM" id="MobiDB-lite"/>
    </source>
</evidence>
<keyword evidence="2" id="KW-0472">Membrane</keyword>
<dbReference type="EMBL" id="JAUTIX010000003">
    <property type="protein sequence ID" value="MDP0398493.1"/>
    <property type="molecule type" value="Genomic_DNA"/>
</dbReference>
<name>A0AA90NB50_9ACTN</name>
<feature type="region of interest" description="Disordered" evidence="1">
    <location>
        <begin position="47"/>
        <end position="132"/>
    </location>
</feature>
<accession>A0AA90NB50</accession>
<reference evidence="3" key="1">
    <citation type="submission" date="2023-08" db="EMBL/GenBank/DDBJ databases">
        <title>The draft genome of Tsukamurella strandjordii strain 050030.</title>
        <authorList>
            <person name="Zhao F."/>
            <person name="Feng Y."/>
            <person name="Zong Z."/>
        </authorList>
    </citation>
    <scope>NUCLEOTIDE SEQUENCE</scope>
    <source>
        <strain evidence="3">050030</strain>
    </source>
</reference>
<evidence type="ECO:0000313" key="3">
    <source>
        <dbReference type="EMBL" id="MDP0398493.1"/>
    </source>
</evidence>
<feature type="compositionally biased region" description="Low complexity" evidence="1">
    <location>
        <begin position="49"/>
        <end position="130"/>
    </location>
</feature>
<sequence length="150" mass="14829">MTHRLDKSTGGTGLLRGSSGRFLALGAAAVLCAAAIAVVVGLSLRDDTTPVPASAPSSVAPTSAVHAVAPAPNTPSPSGAPSSAPAEPTAAPTTAAPVPTTAPQAPAATAPVRTAVPRTTARPAPSTCRPQTKWVFRPSTGSYERMTIPC</sequence>
<keyword evidence="4" id="KW-1185">Reference proteome</keyword>
<keyword evidence="2" id="KW-0812">Transmembrane</keyword>
<keyword evidence="2" id="KW-1133">Transmembrane helix</keyword>
<organism evidence="3 4">
    <name type="scientific">Tsukamurella strandjordii</name>
    <dbReference type="NCBI Taxonomy" id="147577"/>
    <lineage>
        <taxon>Bacteria</taxon>
        <taxon>Bacillati</taxon>
        <taxon>Actinomycetota</taxon>
        <taxon>Actinomycetes</taxon>
        <taxon>Mycobacteriales</taxon>
        <taxon>Tsukamurellaceae</taxon>
        <taxon>Tsukamurella</taxon>
    </lineage>
</organism>
<feature type="transmembrane region" description="Helical" evidence="2">
    <location>
        <begin position="21"/>
        <end position="44"/>
    </location>
</feature>
<proteinExistence type="predicted"/>